<feature type="transmembrane region" description="Helical" evidence="1">
    <location>
        <begin position="16"/>
        <end position="34"/>
    </location>
</feature>
<dbReference type="RefSeq" id="WP_093332169.1">
    <property type="nucleotide sequence ID" value="NZ_AP027363.1"/>
</dbReference>
<dbReference type="STRING" id="349064.SAMN05660429_02946"/>
<gene>
    <name evidence="2" type="ORF">SAMN05660429_02946</name>
</gene>
<keyword evidence="3" id="KW-1185">Reference proteome</keyword>
<sequence length="72" mass="8608">MKYSVRKAKSFDRKRYLFLFLFLHITLLDLFYISEQGAVVMWQENLSFVTQGMHLLVLAIVFIVYKLISSMR</sequence>
<reference evidence="2 3" key="1">
    <citation type="submission" date="2016-10" db="EMBL/GenBank/DDBJ databases">
        <authorList>
            <person name="de Groot N.N."/>
        </authorList>
    </citation>
    <scope>NUCLEOTIDE SEQUENCE [LARGE SCALE GENOMIC DNA]</scope>
    <source>
        <strain evidence="2 3">DSM 19706</strain>
    </source>
</reference>
<proteinExistence type="predicted"/>
<keyword evidence="1" id="KW-1133">Transmembrane helix</keyword>
<feature type="transmembrane region" description="Helical" evidence="1">
    <location>
        <begin position="46"/>
        <end position="68"/>
    </location>
</feature>
<keyword evidence="1" id="KW-0472">Membrane</keyword>
<organism evidence="2 3">
    <name type="scientific">Thalassotalea agarivorans</name>
    <name type="common">Thalassomonas agarivorans</name>
    <dbReference type="NCBI Taxonomy" id="349064"/>
    <lineage>
        <taxon>Bacteria</taxon>
        <taxon>Pseudomonadati</taxon>
        <taxon>Pseudomonadota</taxon>
        <taxon>Gammaproteobacteria</taxon>
        <taxon>Alteromonadales</taxon>
        <taxon>Colwelliaceae</taxon>
        <taxon>Thalassotalea</taxon>
    </lineage>
</organism>
<evidence type="ECO:0000313" key="3">
    <source>
        <dbReference type="Proteomes" id="UP000199308"/>
    </source>
</evidence>
<keyword evidence="1" id="KW-0812">Transmembrane</keyword>
<dbReference type="EMBL" id="FOHK01000018">
    <property type="protein sequence ID" value="SET87787.1"/>
    <property type="molecule type" value="Genomic_DNA"/>
</dbReference>
<dbReference type="AlphaFoldDB" id="A0A1I0HUP5"/>
<dbReference type="Proteomes" id="UP000199308">
    <property type="component" value="Unassembled WGS sequence"/>
</dbReference>
<protein>
    <submittedName>
        <fullName evidence="2">Uncharacterized protein</fullName>
    </submittedName>
</protein>
<evidence type="ECO:0000313" key="2">
    <source>
        <dbReference type="EMBL" id="SET87787.1"/>
    </source>
</evidence>
<name>A0A1I0HUP5_THASX</name>
<accession>A0A1I0HUP5</accession>
<evidence type="ECO:0000256" key="1">
    <source>
        <dbReference type="SAM" id="Phobius"/>
    </source>
</evidence>